<dbReference type="GO" id="GO:0051011">
    <property type="term" value="F:microtubule minus-end binding"/>
    <property type="evidence" value="ECO:0007669"/>
    <property type="project" value="TreeGrafter"/>
</dbReference>
<keyword evidence="3 5" id="KW-0493">Microtubule</keyword>
<dbReference type="InterPro" id="IPR007259">
    <property type="entry name" value="GCP"/>
</dbReference>
<dbReference type="GO" id="GO:0031122">
    <property type="term" value="P:cytoplasmic microtubule organization"/>
    <property type="evidence" value="ECO:0007669"/>
    <property type="project" value="TreeGrafter"/>
</dbReference>
<dbReference type="EMBL" id="KN833052">
    <property type="protein sequence ID" value="KIM74973.1"/>
    <property type="molecule type" value="Genomic_DNA"/>
</dbReference>
<dbReference type="GO" id="GO:0051321">
    <property type="term" value="P:meiotic cell cycle"/>
    <property type="evidence" value="ECO:0007669"/>
    <property type="project" value="TreeGrafter"/>
</dbReference>
<evidence type="ECO:0000259" key="7">
    <source>
        <dbReference type="Pfam" id="PF04130"/>
    </source>
</evidence>
<feature type="region of interest" description="Disordered" evidence="6">
    <location>
        <begin position="861"/>
        <end position="894"/>
    </location>
</feature>
<dbReference type="InterPro" id="IPR041470">
    <property type="entry name" value="GCP_N"/>
</dbReference>
<dbReference type="GO" id="GO:0043015">
    <property type="term" value="F:gamma-tubulin binding"/>
    <property type="evidence" value="ECO:0007669"/>
    <property type="project" value="InterPro"/>
</dbReference>
<dbReference type="Proteomes" id="UP000054166">
    <property type="component" value="Unassembled WGS sequence"/>
</dbReference>
<evidence type="ECO:0000256" key="3">
    <source>
        <dbReference type="ARBA" id="ARBA00022701"/>
    </source>
</evidence>
<reference evidence="9 10" key="1">
    <citation type="submission" date="2014-04" db="EMBL/GenBank/DDBJ databases">
        <authorList>
            <consortium name="DOE Joint Genome Institute"/>
            <person name="Kuo A."/>
            <person name="Tarkka M."/>
            <person name="Buscot F."/>
            <person name="Kohler A."/>
            <person name="Nagy L.G."/>
            <person name="Floudas D."/>
            <person name="Copeland A."/>
            <person name="Barry K.W."/>
            <person name="Cichocki N."/>
            <person name="Veneault-Fourrey C."/>
            <person name="LaButti K."/>
            <person name="Lindquist E.A."/>
            <person name="Lipzen A."/>
            <person name="Lundell T."/>
            <person name="Morin E."/>
            <person name="Murat C."/>
            <person name="Sun H."/>
            <person name="Tunlid A."/>
            <person name="Henrissat B."/>
            <person name="Grigoriev I.V."/>
            <person name="Hibbett D.S."/>
            <person name="Martin F."/>
            <person name="Nordberg H.P."/>
            <person name="Cantor M.N."/>
            <person name="Hua S.X."/>
        </authorList>
    </citation>
    <scope>NUCLEOTIDE SEQUENCE [LARGE SCALE GENOMIC DNA]</scope>
    <source>
        <strain evidence="9 10">F 1598</strain>
    </source>
</reference>
<feature type="compositionally biased region" description="Acidic residues" evidence="6">
    <location>
        <begin position="77"/>
        <end position="91"/>
    </location>
</feature>
<feature type="compositionally biased region" description="Low complexity" evidence="6">
    <location>
        <begin position="250"/>
        <end position="261"/>
    </location>
</feature>
<comment type="subcellular location">
    <subcellularLocation>
        <location evidence="5">Cytoplasm</location>
        <location evidence="5">Cytoskeleton</location>
        <location evidence="5">Microtubule organizing center</location>
    </subcellularLocation>
</comment>
<dbReference type="Pfam" id="PF17681">
    <property type="entry name" value="GCP_N_terminal"/>
    <property type="match status" value="1"/>
</dbReference>
<feature type="domain" description="Gamma tubulin complex component protein N-terminal" evidence="8">
    <location>
        <begin position="183"/>
        <end position="564"/>
    </location>
</feature>
<protein>
    <recommendedName>
        <fullName evidence="5">Spindle pole body component</fullName>
    </recommendedName>
</protein>
<gene>
    <name evidence="9" type="ORF">PILCRDRAFT_99042</name>
</gene>
<evidence type="ECO:0000256" key="1">
    <source>
        <dbReference type="ARBA" id="ARBA00010337"/>
    </source>
</evidence>
<dbReference type="AlphaFoldDB" id="A0A0C3AM43"/>
<dbReference type="PANTHER" id="PTHR19302:SF33">
    <property type="entry name" value="GAMMA-TUBULIN COMPLEX COMPONENT 5"/>
    <property type="match status" value="1"/>
</dbReference>
<dbReference type="InterPro" id="IPR042241">
    <property type="entry name" value="GCP_C_sf"/>
</dbReference>
<keyword evidence="4 5" id="KW-0206">Cytoskeleton</keyword>
<name>A0A0C3AM43_PILCF</name>
<evidence type="ECO:0000256" key="5">
    <source>
        <dbReference type="RuleBase" id="RU363050"/>
    </source>
</evidence>
<organism evidence="9 10">
    <name type="scientific">Piloderma croceum (strain F 1598)</name>
    <dbReference type="NCBI Taxonomy" id="765440"/>
    <lineage>
        <taxon>Eukaryota</taxon>
        <taxon>Fungi</taxon>
        <taxon>Dikarya</taxon>
        <taxon>Basidiomycota</taxon>
        <taxon>Agaricomycotina</taxon>
        <taxon>Agaricomycetes</taxon>
        <taxon>Agaricomycetidae</taxon>
        <taxon>Atheliales</taxon>
        <taxon>Atheliaceae</taxon>
        <taxon>Piloderma</taxon>
    </lineage>
</organism>
<dbReference type="GO" id="GO:0051225">
    <property type="term" value="P:spindle assembly"/>
    <property type="evidence" value="ECO:0007669"/>
    <property type="project" value="TreeGrafter"/>
</dbReference>
<dbReference type="Gene3D" id="1.20.120.1900">
    <property type="entry name" value="Gamma-tubulin complex, C-terminal domain"/>
    <property type="match status" value="1"/>
</dbReference>
<evidence type="ECO:0000256" key="2">
    <source>
        <dbReference type="ARBA" id="ARBA00022490"/>
    </source>
</evidence>
<dbReference type="PANTHER" id="PTHR19302">
    <property type="entry name" value="GAMMA TUBULIN COMPLEX PROTEIN"/>
    <property type="match status" value="1"/>
</dbReference>
<feature type="region of interest" description="Disordered" evidence="6">
    <location>
        <begin position="109"/>
        <end position="129"/>
    </location>
</feature>
<dbReference type="GO" id="GO:0000922">
    <property type="term" value="C:spindle pole"/>
    <property type="evidence" value="ECO:0007669"/>
    <property type="project" value="InterPro"/>
</dbReference>
<accession>A0A0C3AM43</accession>
<keyword evidence="10" id="KW-1185">Reference proteome</keyword>
<feature type="domain" description="Gamma tubulin complex component C-terminal" evidence="7">
    <location>
        <begin position="590"/>
        <end position="866"/>
    </location>
</feature>
<dbReference type="GO" id="GO:0005874">
    <property type="term" value="C:microtubule"/>
    <property type="evidence" value="ECO:0007669"/>
    <property type="project" value="UniProtKB-KW"/>
</dbReference>
<evidence type="ECO:0000259" key="8">
    <source>
        <dbReference type="Pfam" id="PF17681"/>
    </source>
</evidence>
<dbReference type="Pfam" id="PF04130">
    <property type="entry name" value="GCP_C_terminal"/>
    <property type="match status" value="1"/>
</dbReference>
<reference evidence="10" key="2">
    <citation type="submission" date="2015-01" db="EMBL/GenBank/DDBJ databases">
        <title>Evolutionary Origins and Diversification of the Mycorrhizal Mutualists.</title>
        <authorList>
            <consortium name="DOE Joint Genome Institute"/>
            <consortium name="Mycorrhizal Genomics Consortium"/>
            <person name="Kohler A."/>
            <person name="Kuo A."/>
            <person name="Nagy L.G."/>
            <person name="Floudas D."/>
            <person name="Copeland A."/>
            <person name="Barry K.W."/>
            <person name="Cichocki N."/>
            <person name="Veneault-Fourrey C."/>
            <person name="LaButti K."/>
            <person name="Lindquist E.A."/>
            <person name="Lipzen A."/>
            <person name="Lundell T."/>
            <person name="Morin E."/>
            <person name="Murat C."/>
            <person name="Riley R."/>
            <person name="Ohm R."/>
            <person name="Sun H."/>
            <person name="Tunlid A."/>
            <person name="Henrissat B."/>
            <person name="Grigoriev I.V."/>
            <person name="Hibbett D.S."/>
            <person name="Martin F."/>
        </authorList>
    </citation>
    <scope>NUCLEOTIDE SEQUENCE [LARGE SCALE GENOMIC DNA]</scope>
    <source>
        <strain evidence="10">F 1598</strain>
    </source>
</reference>
<dbReference type="GO" id="GO:0005816">
    <property type="term" value="C:spindle pole body"/>
    <property type="evidence" value="ECO:0007669"/>
    <property type="project" value="UniProtKB-ARBA"/>
</dbReference>
<feature type="region of interest" description="Disordered" evidence="6">
    <location>
        <begin position="240"/>
        <end position="266"/>
    </location>
</feature>
<evidence type="ECO:0000256" key="4">
    <source>
        <dbReference type="ARBA" id="ARBA00023212"/>
    </source>
</evidence>
<dbReference type="HOGENOM" id="CLU_286852_0_0_1"/>
<proteinExistence type="inferred from homology"/>
<comment type="similarity">
    <text evidence="1 5">Belongs to the TUBGCP family.</text>
</comment>
<dbReference type="GO" id="GO:0000930">
    <property type="term" value="C:gamma-tubulin complex"/>
    <property type="evidence" value="ECO:0007669"/>
    <property type="project" value="TreeGrafter"/>
</dbReference>
<dbReference type="InParanoid" id="A0A0C3AM43"/>
<feature type="compositionally biased region" description="Gly residues" evidence="6">
    <location>
        <begin position="62"/>
        <end position="72"/>
    </location>
</feature>
<dbReference type="GO" id="GO:0000278">
    <property type="term" value="P:mitotic cell cycle"/>
    <property type="evidence" value="ECO:0007669"/>
    <property type="project" value="TreeGrafter"/>
</dbReference>
<feature type="region of interest" description="Disordered" evidence="6">
    <location>
        <begin position="58"/>
        <end position="91"/>
    </location>
</feature>
<sequence>MLECNGSQTIPEVVGIENDFVQGVSSLYLSALSDPPPAPKELTWADILAEEPFEGDHWVGILGSGSGSGSGGSTPSLDDDGGDDDDEESSVDLDLGLDLETSLRVTLPPENLDLHGTGTGRGRSRMGSEWERTYGHRKDVEQLQARQYWRAEWKSDVLLTRAFDLGDASTLGTPQYINEHDAVREVLMALQGRKNILMPFPDAPRLVHLTLSSQASITASFAQTATVLQHLRKFVSATYAKASEPPPQPSSQTQTQAQYQPHLHHTRNTRTQTLEAFADAVDREVRSFDAWCARKEEEMCRAQMGMGSGLVVSLLSLEKGIRDTFGASFSVILDILRTVMARVSHSSSDTNEKEIWALPSLPTHIAPARLTSILLNTLFLAVQEYLSMVDMTTSDTLMRVFARSAEPVWGMVGRWLGNGMPVREGYGYGYGYGGGVLSVGVGGEGALDEEFFVEDNGVGIVDPDFWAEGFGLRDGIGEGEGDETTIPVFLAHVARDVLGSGKATGLLRALGATDADIHIHQFTTQSFSDILALHTAHPNPGQNTDDAHTVSASVSLSTDTLSRVVYDELQPHCEATSALLASVLVNDCGLWRHLGAIEDLYLMRRGDAMSHFTDVLFAKMDSQQPWSDFHFLNSAFGDVLDAGRSKWIESSLVRFSYRGNKDRAINRTVKSIDGLLVEYTVPFPLTYVFGPRVLQTYGSLFVFLLQIRRAKNVLERILVRGAIASVPHLGTELKVFYAMRSKLSWFINILLNFLTTYVSLCVRTFISVIHTEVLKFHDTFREAKSLDEMIQLHDDQYDLMTSALLRAILSILDMCLHFSDIFVAFAGDTTTHDISRQSMTMKRHRSRRQRKQRRNIIGFSQSLMETEHTSDEDSDPDDANEFGLGNAPEPSYSMAPSADGDFIGRIDKMTSELESLVKFVRRGTESLAGGAGEAAAVFGVLAFALEDWDL</sequence>
<evidence type="ECO:0000313" key="9">
    <source>
        <dbReference type="EMBL" id="KIM74973.1"/>
    </source>
</evidence>
<evidence type="ECO:0000313" key="10">
    <source>
        <dbReference type="Proteomes" id="UP000054166"/>
    </source>
</evidence>
<dbReference type="OrthoDB" id="66546at2759"/>
<dbReference type="GO" id="GO:0007020">
    <property type="term" value="P:microtubule nucleation"/>
    <property type="evidence" value="ECO:0007669"/>
    <property type="project" value="InterPro"/>
</dbReference>
<dbReference type="InterPro" id="IPR040457">
    <property type="entry name" value="GCP_C"/>
</dbReference>
<keyword evidence="2 5" id="KW-0963">Cytoplasm</keyword>
<evidence type="ECO:0000256" key="6">
    <source>
        <dbReference type="SAM" id="MobiDB-lite"/>
    </source>
</evidence>
<dbReference type="STRING" id="765440.A0A0C3AM43"/>